<dbReference type="AlphaFoldDB" id="A0A7C8JSS1"/>
<protein>
    <submittedName>
        <fullName evidence="1">Uncharacterized protein</fullName>
    </submittedName>
</protein>
<proteinExistence type="predicted"/>
<evidence type="ECO:0000313" key="1">
    <source>
        <dbReference type="EMBL" id="KAF3112736.1"/>
    </source>
</evidence>
<evidence type="ECO:0000313" key="2">
    <source>
        <dbReference type="Proteomes" id="UP000475325"/>
    </source>
</evidence>
<name>A0A7C8JSS1_ORBOL</name>
<organism evidence="1 2">
    <name type="scientific">Orbilia oligospora</name>
    <name type="common">Nematode-trapping fungus</name>
    <name type="synonym">Arthrobotrys oligospora</name>
    <dbReference type="NCBI Taxonomy" id="2813651"/>
    <lineage>
        <taxon>Eukaryota</taxon>
        <taxon>Fungi</taxon>
        <taxon>Dikarya</taxon>
        <taxon>Ascomycota</taxon>
        <taxon>Pezizomycotina</taxon>
        <taxon>Orbiliomycetes</taxon>
        <taxon>Orbiliales</taxon>
        <taxon>Orbiliaceae</taxon>
        <taxon>Orbilia</taxon>
    </lineage>
</organism>
<accession>A0A7C8JSS1</accession>
<dbReference type="Proteomes" id="UP000475325">
    <property type="component" value="Unassembled WGS sequence"/>
</dbReference>
<comment type="caution">
    <text evidence="1">The sequence shown here is derived from an EMBL/GenBank/DDBJ whole genome shotgun (WGS) entry which is preliminary data.</text>
</comment>
<sequence>MKGHGLIPGLIQRSFVGPRVFTLGTHSINFYSPNIYGDELASGIIGPAGNPIALLADLAHRTGYKLPSPSSSNLRSFPIRAIFHNHNEEARVINSSFIFDYAIQLRDIKKKPEQTRYSGY</sequence>
<dbReference type="EMBL" id="WIQW01000002">
    <property type="protein sequence ID" value="KAF3112736.1"/>
    <property type="molecule type" value="Genomic_DNA"/>
</dbReference>
<gene>
    <name evidence="1" type="ORF">TWF102_004132</name>
</gene>
<reference evidence="1 2" key="1">
    <citation type="submission" date="2019-06" db="EMBL/GenBank/DDBJ databases">
        <authorList>
            <person name="Palmer J.M."/>
        </authorList>
    </citation>
    <scope>NUCLEOTIDE SEQUENCE [LARGE SCALE GENOMIC DNA]</scope>
    <source>
        <strain evidence="1 2">TWF102</strain>
    </source>
</reference>